<feature type="non-terminal residue" evidence="1">
    <location>
        <position position="312"/>
    </location>
</feature>
<organism evidence="1 2">
    <name type="scientific">Pseudomonas syringae pv. aptata</name>
    <dbReference type="NCBI Taxonomy" id="83167"/>
    <lineage>
        <taxon>Bacteria</taxon>
        <taxon>Pseudomonadati</taxon>
        <taxon>Pseudomonadota</taxon>
        <taxon>Gammaproteobacteria</taxon>
        <taxon>Pseudomonadales</taxon>
        <taxon>Pseudomonadaceae</taxon>
        <taxon>Pseudomonas</taxon>
        <taxon>Pseudomonas syringae</taxon>
    </lineage>
</organism>
<dbReference type="EMBL" id="RBUF01000508">
    <property type="protein sequence ID" value="RMU71203.1"/>
    <property type="molecule type" value="Genomic_DNA"/>
</dbReference>
<accession>A0A3M5WNM6</accession>
<evidence type="ECO:0000313" key="2">
    <source>
        <dbReference type="Proteomes" id="UP000274315"/>
    </source>
</evidence>
<dbReference type="SUPFAM" id="SSF53901">
    <property type="entry name" value="Thiolase-like"/>
    <property type="match status" value="1"/>
</dbReference>
<gene>
    <name evidence="1" type="ORF">ALP24_05148</name>
</gene>
<sequence>MLGNAGMTNLFISNIVFDFGESKSIDSLSSCISPDELKAFRAGGFEYYVNESRDVYAVCEKVAAKVLDESHVVREEVTDIVYISSTKFIDKVVGLSVYLSKLAANIGIHKATLYALSAGECGNFVHALRFCGQILQERPDSKVLLVFAEKLMTDEERHYPGTAILSDGVAVCLVTCEKTRNCYEVIARSEATDHRVTKAYAEQKNIDALRLALTAIHTLSRDIFLKVDFDKSAISHFITNNFIMHLSKMYIMEVGGDASKLRLPTLPPKAHVFTIDSLLNLTGTPMDDGDLAFCLSFGTFFWGACIVKETLN</sequence>
<proteinExistence type="predicted"/>
<dbReference type="GO" id="GO:0016746">
    <property type="term" value="F:acyltransferase activity"/>
    <property type="evidence" value="ECO:0007669"/>
    <property type="project" value="InterPro"/>
</dbReference>
<dbReference type="AlphaFoldDB" id="A0A3M5WNM6"/>
<name>A0A3M5WNM6_PSEAP</name>
<reference evidence="1 2" key="1">
    <citation type="submission" date="2018-08" db="EMBL/GenBank/DDBJ databases">
        <title>Recombination of ecologically and evolutionarily significant loci maintains genetic cohesion in the Pseudomonas syringae species complex.</title>
        <authorList>
            <person name="Dillon M."/>
            <person name="Thakur S."/>
            <person name="Almeida R.N.D."/>
            <person name="Weir B.S."/>
            <person name="Guttman D.S."/>
        </authorList>
    </citation>
    <scope>NUCLEOTIDE SEQUENCE [LARGE SCALE GENOMIC DNA]</scope>
    <source>
        <strain evidence="1 2">ICMP 11935</strain>
    </source>
</reference>
<protein>
    <submittedName>
        <fullName evidence="1">Uncharacterized protein</fullName>
    </submittedName>
</protein>
<dbReference type="InterPro" id="IPR016039">
    <property type="entry name" value="Thiolase-like"/>
</dbReference>
<evidence type="ECO:0000313" key="1">
    <source>
        <dbReference type="EMBL" id="RMU71203.1"/>
    </source>
</evidence>
<comment type="caution">
    <text evidence="1">The sequence shown here is derived from an EMBL/GenBank/DDBJ whole genome shotgun (WGS) entry which is preliminary data.</text>
</comment>
<dbReference type="Gene3D" id="3.40.47.10">
    <property type="match status" value="1"/>
</dbReference>
<dbReference type="Proteomes" id="UP000274315">
    <property type="component" value="Unassembled WGS sequence"/>
</dbReference>